<dbReference type="PANTHER" id="PTHR48043:SF159">
    <property type="entry name" value="EG:EG0003.4 PROTEIN-RELATED"/>
    <property type="match status" value="1"/>
</dbReference>
<accession>A0A1B6IDQ7</accession>
<evidence type="ECO:0000256" key="1">
    <source>
        <dbReference type="ARBA" id="ARBA00009995"/>
    </source>
</evidence>
<proteinExistence type="inferred from homology"/>
<evidence type="ECO:0000256" key="2">
    <source>
        <dbReference type="ARBA" id="ARBA00022676"/>
    </source>
</evidence>
<keyword evidence="4" id="KW-0472">Membrane</keyword>
<feature type="transmembrane region" description="Helical" evidence="4">
    <location>
        <begin position="86"/>
        <end position="113"/>
    </location>
</feature>
<comment type="similarity">
    <text evidence="1">Belongs to the UDP-glycosyltransferase family.</text>
</comment>
<keyword evidence="3" id="KW-0808">Transferase</keyword>
<evidence type="ECO:0008006" key="6">
    <source>
        <dbReference type="Google" id="ProtNLM"/>
    </source>
</evidence>
<dbReference type="InterPro" id="IPR050271">
    <property type="entry name" value="UDP-glycosyltransferase"/>
</dbReference>
<dbReference type="EMBL" id="GECU01022640">
    <property type="protein sequence ID" value="JAS85066.1"/>
    <property type="molecule type" value="Transcribed_RNA"/>
</dbReference>
<keyword evidence="2" id="KW-0328">Glycosyltransferase</keyword>
<name>A0A1B6IDQ7_9HEMI</name>
<dbReference type="PANTHER" id="PTHR48043">
    <property type="entry name" value="EG:EG0003.4 PROTEIN-RELATED"/>
    <property type="match status" value="1"/>
</dbReference>
<gene>
    <name evidence="5" type="ORF">g.49931</name>
</gene>
<dbReference type="Pfam" id="PF00201">
    <property type="entry name" value="UDPGT"/>
    <property type="match status" value="1"/>
</dbReference>
<evidence type="ECO:0000313" key="5">
    <source>
        <dbReference type="EMBL" id="JAS85066.1"/>
    </source>
</evidence>
<dbReference type="InterPro" id="IPR002213">
    <property type="entry name" value="UDP_glucos_trans"/>
</dbReference>
<reference evidence="5" key="1">
    <citation type="submission" date="2015-11" db="EMBL/GenBank/DDBJ databases">
        <title>De novo transcriptome assembly of four potential Pierce s Disease insect vectors from Arizona vineyards.</title>
        <authorList>
            <person name="Tassone E.E."/>
        </authorList>
    </citation>
    <scope>NUCLEOTIDE SEQUENCE</scope>
</reference>
<keyword evidence="4" id="KW-0812">Transmembrane</keyword>
<keyword evidence="4" id="KW-1133">Transmembrane helix</keyword>
<evidence type="ECO:0000256" key="3">
    <source>
        <dbReference type="ARBA" id="ARBA00022679"/>
    </source>
</evidence>
<evidence type="ECO:0000256" key="4">
    <source>
        <dbReference type="SAM" id="Phobius"/>
    </source>
</evidence>
<dbReference type="SUPFAM" id="SSF53756">
    <property type="entry name" value="UDP-Glycosyltransferase/glycogen phosphorylase"/>
    <property type="match status" value="1"/>
</dbReference>
<sequence>MGHIKHLERRDTCIQLDFDNLSEEMISRAVSEIINNPKYRDNMRKLSLQFRDRPMTALQSAVYWTEYVIRHHGAPHLQPASVHLPFYQYLLLDVIAVFIVSLVVLTYAIYCIISRILAALKCNPVKSAHKVKNSKKIN</sequence>
<dbReference type="AlphaFoldDB" id="A0A1B6IDQ7"/>
<dbReference type="GO" id="GO:0008194">
    <property type="term" value="F:UDP-glycosyltransferase activity"/>
    <property type="evidence" value="ECO:0007669"/>
    <property type="project" value="InterPro"/>
</dbReference>
<protein>
    <recommendedName>
        <fullName evidence="6">Glucuronosyltransferase</fullName>
    </recommendedName>
</protein>
<organism evidence="5">
    <name type="scientific">Homalodisca liturata</name>
    <dbReference type="NCBI Taxonomy" id="320908"/>
    <lineage>
        <taxon>Eukaryota</taxon>
        <taxon>Metazoa</taxon>
        <taxon>Ecdysozoa</taxon>
        <taxon>Arthropoda</taxon>
        <taxon>Hexapoda</taxon>
        <taxon>Insecta</taxon>
        <taxon>Pterygota</taxon>
        <taxon>Neoptera</taxon>
        <taxon>Paraneoptera</taxon>
        <taxon>Hemiptera</taxon>
        <taxon>Auchenorrhyncha</taxon>
        <taxon>Membracoidea</taxon>
        <taxon>Cicadellidae</taxon>
        <taxon>Cicadellinae</taxon>
        <taxon>Proconiini</taxon>
        <taxon>Homalodisca</taxon>
    </lineage>
</organism>